<keyword evidence="3 7" id="KW-0812">Transmembrane</keyword>
<dbReference type="PANTHER" id="PTHR43341:SF39">
    <property type="entry name" value="AMINO ACID TRANSPORTER (EUROFUNG)-RELATED"/>
    <property type="match status" value="1"/>
</dbReference>
<feature type="transmembrane region" description="Helical" evidence="7">
    <location>
        <begin position="344"/>
        <end position="369"/>
    </location>
</feature>
<evidence type="ECO:0000256" key="1">
    <source>
        <dbReference type="ARBA" id="ARBA00004141"/>
    </source>
</evidence>
<dbReference type="OrthoDB" id="3900342at2759"/>
<feature type="transmembrane region" description="Helical" evidence="7">
    <location>
        <begin position="389"/>
        <end position="412"/>
    </location>
</feature>
<comment type="subcellular location">
    <subcellularLocation>
        <location evidence="1">Membrane</location>
        <topology evidence="1">Multi-pass membrane protein</topology>
    </subcellularLocation>
</comment>
<dbReference type="PANTHER" id="PTHR43341">
    <property type="entry name" value="AMINO ACID PERMEASE"/>
    <property type="match status" value="1"/>
</dbReference>
<dbReference type="InterPro" id="IPR004841">
    <property type="entry name" value="AA-permease/SLC12A_dom"/>
</dbReference>
<feature type="transmembrane region" description="Helical" evidence="7">
    <location>
        <begin position="170"/>
        <end position="191"/>
    </location>
</feature>
<dbReference type="Proteomes" id="UP000244855">
    <property type="component" value="Unassembled WGS sequence"/>
</dbReference>
<proteinExistence type="predicted"/>
<dbReference type="Pfam" id="PF00324">
    <property type="entry name" value="AA_permease"/>
    <property type="match status" value="1"/>
</dbReference>
<keyword evidence="5 7" id="KW-1133">Transmembrane helix</keyword>
<feature type="domain" description="Amino acid permease/ SLC12A" evidence="8">
    <location>
        <begin position="58"/>
        <end position="524"/>
    </location>
</feature>
<keyword evidence="10" id="KW-1185">Reference proteome</keyword>
<dbReference type="PROSITE" id="PS00218">
    <property type="entry name" value="AMINO_ACID_PERMEASE_1"/>
    <property type="match status" value="1"/>
</dbReference>
<evidence type="ECO:0000256" key="3">
    <source>
        <dbReference type="ARBA" id="ARBA00022692"/>
    </source>
</evidence>
<protein>
    <recommendedName>
        <fullName evidence="8">Amino acid permease/ SLC12A domain-containing protein</fullName>
    </recommendedName>
</protein>
<evidence type="ECO:0000259" key="8">
    <source>
        <dbReference type="Pfam" id="PF00324"/>
    </source>
</evidence>
<feature type="transmembrane region" description="Helical" evidence="7">
    <location>
        <begin position="139"/>
        <end position="158"/>
    </location>
</feature>
<dbReference type="STRING" id="97972.A0A2V1E2G2"/>
<dbReference type="FunFam" id="1.20.1740.10:FF:000006">
    <property type="entry name" value="General amino acid permease"/>
    <property type="match status" value="1"/>
</dbReference>
<dbReference type="InterPro" id="IPR004840">
    <property type="entry name" value="Amino_acid_permease_CS"/>
</dbReference>
<evidence type="ECO:0000256" key="4">
    <source>
        <dbReference type="ARBA" id="ARBA00022970"/>
    </source>
</evidence>
<evidence type="ECO:0000313" key="9">
    <source>
        <dbReference type="EMBL" id="PVI04748.1"/>
    </source>
</evidence>
<dbReference type="PIRSF" id="PIRSF006060">
    <property type="entry name" value="AA_transporter"/>
    <property type="match status" value="1"/>
</dbReference>
<feature type="transmembrane region" description="Helical" evidence="7">
    <location>
        <begin position="61"/>
        <end position="81"/>
    </location>
</feature>
<dbReference type="Gene3D" id="1.20.1740.10">
    <property type="entry name" value="Amino acid/polyamine transporter I"/>
    <property type="match status" value="1"/>
</dbReference>
<feature type="transmembrane region" description="Helical" evidence="7">
    <location>
        <begin position="461"/>
        <end position="480"/>
    </location>
</feature>
<dbReference type="GO" id="GO:0015171">
    <property type="term" value="F:amino acid transmembrane transporter activity"/>
    <property type="evidence" value="ECO:0007669"/>
    <property type="project" value="TreeGrafter"/>
</dbReference>
<organism evidence="9 10">
    <name type="scientific">Periconia macrospinosa</name>
    <dbReference type="NCBI Taxonomy" id="97972"/>
    <lineage>
        <taxon>Eukaryota</taxon>
        <taxon>Fungi</taxon>
        <taxon>Dikarya</taxon>
        <taxon>Ascomycota</taxon>
        <taxon>Pezizomycotina</taxon>
        <taxon>Dothideomycetes</taxon>
        <taxon>Pleosporomycetidae</taxon>
        <taxon>Pleosporales</taxon>
        <taxon>Massarineae</taxon>
        <taxon>Periconiaceae</taxon>
        <taxon>Periconia</taxon>
    </lineage>
</organism>
<sequence length="562" mass="62031">MATEIDHEKAQYTVGSVDGSDNVVKEKGNAVGEAAAMYGDIQTAEEFGYVERGLKSRHIQFIALGGTIGTGLFLSIGNAFAHAGPVSVLLGYSITGVGIFGMMQCLGEMATWLPLPGAIPQYAARYVDPALGFAVGWNNWYQCAITLCAEISAAAVVINFWDTEGKINQAVWITIIIVIIIALNIFAVAIYGEAEFIFAAIKIITILILLMTGVVIWLGGAPDKDRRGFRYWKEGAMKEYIGTGDTGRFAGLWSTLVNAAFSYGGVEMVAVAAGEAENPRKNIPKAVRRVFWRILFFYVLGSFMIGVCISSNDPQLTNENASGAQKSPWVIACKNAGIPVLPHIINAVILTSASSSGNAFLYTGSRYLFGVAQNGQAPRFLLKCSKNGVPYWCVLITASFSLLTYMSVSAGANVVFLWFQNLVTIAQMFTWCTICVTFVQFKKALELQGVDRNTLIFKSPFQPYTAWITFGYFALVILFNGFKAFTGDNSHWDSDKLTDFFTAYVGIPIFFLLYAFWKFFKKTKWVNPAEADIWTGKAALDAERWPDLVPRNIFEKFWFWLC</sequence>
<feature type="transmembrane region" description="Helical" evidence="7">
    <location>
        <begin position="500"/>
        <end position="517"/>
    </location>
</feature>
<dbReference type="GO" id="GO:0016020">
    <property type="term" value="C:membrane"/>
    <property type="evidence" value="ECO:0007669"/>
    <property type="project" value="UniProtKB-SubCell"/>
</dbReference>
<keyword evidence="4" id="KW-0029">Amino-acid transport</keyword>
<keyword evidence="6 7" id="KW-0472">Membrane</keyword>
<reference evidence="9 10" key="1">
    <citation type="journal article" date="2018" name="Sci. Rep.">
        <title>Comparative genomics provides insights into the lifestyle and reveals functional heterogeneity of dark septate endophytic fungi.</title>
        <authorList>
            <person name="Knapp D.G."/>
            <person name="Nemeth J.B."/>
            <person name="Barry K."/>
            <person name="Hainaut M."/>
            <person name="Henrissat B."/>
            <person name="Johnson J."/>
            <person name="Kuo A."/>
            <person name="Lim J.H.P."/>
            <person name="Lipzen A."/>
            <person name="Nolan M."/>
            <person name="Ohm R.A."/>
            <person name="Tamas L."/>
            <person name="Grigoriev I.V."/>
            <person name="Spatafora J.W."/>
            <person name="Nagy L.G."/>
            <person name="Kovacs G.M."/>
        </authorList>
    </citation>
    <scope>NUCLEOTIDE SEQUENCE [LARGE SCALE GENOMIC DNA]</scope>
    <source>
        <strain evidence="9 10">DSE2036</strain>
    </source>
</reference>
<dbReference type="EMBL" id="KZ805319">
    <property type="protein sequence ID" value="PVI04748.1"/>
    <property type="molecule type" value="Genomic_DNA"/>
</dbReference>
<name>A0A2V1E2G2_9PLEO</name>
<evidence type="ECO:0000256" key="5">
    <source>
        <dbReference type="ARBA" id="ARBA00022989"/>
    </source>
</evidence>
<keyword evidence="2" id="KW-0813">Transport</keyword>
<dbReference type="InterPro" id="IPR050524">
    <property type="entry name" value="APC_YAT"/>
</dbReference>
<gene>
    <name evidence="9" type="ORF">DM02DRAFT_518078</name>
</gene>
<evidence type="ECO:0000256" key="7">
    <source>
        <dbReference type="SAM" id="Phobius"/>
    </source>
</evidence>
<feature type="transmembrane region" description="Helical" evidence="7">
    <location>
        <begin position="418"/>
        <end position="441"/>
    </location>
</feature>
<evidence type="ECO:0000256" key="2">
    <source>
        <dbReference type="ARBA" id="ARBA00022448"/>
    </source>
</evidence>
<feature type="transmembrane region" description="Helical" evidence="7">
    <location>
        <begin position="197"/>
        <end position="220"/>
    </location>
</feature>
<evidence type="ECO:0000256" key="6">
    <source>
        <dbReference type="ARBA" id="ARBA00023136"/>
    </source>
</evidence>
<evidence type="ECO:0000313" key="10">
    <source>
        <dbReference type="Proteomes" id="UP000244855"/>
    </source>
</evidence>
<dbReference type="AlphaFoldDB" id="A0A2V1E2G2"/>
<accession>A0A2V1E2G2</accession>
<feature type="transmembrane region" description="Helical" evidence="7">
    <location>
        <begin position="290"/>
        <end position="312"/>
    </location>
</feature>